<keyword evidence="3 5" id="KW-1133">Transmembrane helix</keyword>
<keyword evidence="7" id="KW-1185">Reference proteome</keyword>
<evidence type="ECO:0000313" key="7">
    <source>
        <dbReference type="Proteomes" id="UP001165667"/>
    </source>
</evidence>
<dbReference type="AlphaFoldDB" id="A0AA42CIH4"/>
<accession>A0AA42CIH4</accession>
<feature type="transmembrane region" description="Helical" evidence="5">
    <location>
        <begin position="115"/>
        <end position="135"/>
    </location>
</feature>
<sequence length="154" mass="17085">MNLNDLPHAGARWVLLGLMAVLYIGFGFVHVFMAEAFLPIMPDWVPAPRATVIATGVCEIAGGLGLFVPRTRWLAGIMLALYAVCVYPANIKHAFGNVDIPSLPHSWWYHGPRLAFQPVFVWWALFCAGVIDWPFRKRRSDTAASLPGARLQTP</sequence>
<dbReference type="RefSeq" id="WP_282584952.1">
    <property type="nucleotide sequence ID" value="NZ_JAMOIM010000006.1"/>
</dbReference>
<organism evidence="6 7">
    <name type="scientific">Lichenifustis flavocetrariae</name>
    <dbReference type="NCBI Taxonomy" id="2949735"/>
    <lineage>
        <taxon>Bacteria</taxon>
        <taxon>Pseudomonadati</taxon>
        <taxon>Pseudomonadota</taxon>
        <taxon>Alphaproteobacteria</taxon>
        <taxon>Hyphomicrobiales</taxon>
        <taxon>Lichenihabitantaceae</taxon>
        <taxon>Lichenifustis</taxon>
    </lineage>
</organism>
<dbReference type="EMBL" id="JAMOIM010000006">
    <property type="protein sequence ID" value="MCW6508583.1"/>
    <property type="molecule type" value="Genomic_DNA"/>
</dbReference>
<reference evidence="6" key="1">
    <citation type="submission" date="2022-05" db="EMBL/GenBank/DDBJ databases">
        <authorList>
            <person name="Pankratov T."/>
        </authorList>
    </citation>
    <scope>NUCLEOTIDE SEQUENCE</scope>
    <source>
        <strain evidence="6">BP6-180914</strain>
    </source>
</reference>
<dbReference type="PANTHER" id="PTHR36974:SF1">
    <property type="entry name" value="DOXX FAMILY MEMBRANE PROTEIN"/>
    <property type="match status" value="1"/>
</dbReference>
<dbReference type="Proteomes" id="UP001165667">
    <property type="component" value="Unassembled WGS sequence"/>
</dbReference>
<name>A0AA42CIH4_9HYPH</name>
<evidence type="ECO:0000256" key="1">
    <source>
        <dbReference type="ARBA" id="ARBA00004141"/>
    </source>
</evidence>
<evidence type="ECO:0000256" key="2">
    <source>
        <dbReference type="ARBA" id="ARBA00022692"/>
    </source>
</evidence>
<evidence type="ECO:0000256" key="3">
    <source>
        <dbReference type="ARBA" id="ARBA00022989"/>
    </source>
</evidence>
<dbReference type="Pfam" id="PF13564">
    <property type="entry name" value="DoxX_2"/>
    <property type="match status" value="1"/>
</dbReference>
<proteinExistence type="predicted"/>
<dbReference type="PANTHER" id="PTHR36974">
    <property type="entry name" value="MEMBRANE PROTEIN-RELATED"/>
    <property type="match status" value="1"/>
</dbReference>
<feature type="transmembrane region" description="Helical" evidence="5">
    <location>
        <begin position="12"/>
        <end position="38"/>
    </location>
</feature>
<evidence type="ECO:0000256" key="4">
    <source>
        <dbReference type="ARBA" id="ARBA00023136"/>
    </source>
</evidence>
<gene>
    <name evidence="6" type="ORF">M8523_11190</name>
</gene>
<feature type="transmembrane region" description="Helical" evidence="5">
    <location>
        <begin position="73"/>
        <end position="95"/>
    </location>
</feature>
<evidence type="ECO:0000313" key="6">
    <source>
        <dbReference type="EMBL" id="MCW6508583.1"/>
    </source>
</evidence>
<comment type="subcellular location">
    <subcellularLocation>
        <location evidence="1">Membrane</location>
        <topology evidence="1">Multi-pass membrane protein</topology>
    </subcellularLocation>
</comment>
<keyword evidence="4 5" id="KW-0472">Membrane</keyword>
<evidence type="ECO:0000256" key="5">
    <source>
        <dbReference type="SAM" id="Phobius"/>
    </source>
</evidence>
<dbReference type="GO" id="GO:0016020">
    <property type="term" value="C:membrane"/>
    <property type="evidence" value="ECO:0007669"/>
    <property type="project" value="UniProtKB-SubCell"/>
</dbReference>
<comment type="caution">
    <text evidence="6">The sequence shown here is derived from an EMBL/GenBank/DDBJ whole genome shotgun (WGS) entry which is preliminary data.</text>
</comment>
<keyword evidence="2 5" id="KW-0812">Transmembrane</keyword>
<feature type="transmembrane region" description="Helical" evidence="5">
    <location>
        <begin position="50"/>
        <end position="68"/>
    </location>
</feature>
<dbReference type="InterPro" id="IPR032808">
    <property type="entry name" value="DoxX"/>
</dbReference>
<protein>
    <submittedName>
        <fullName evidence="6">DoxX family protein</fullName>
    </submittedName>
</protein>